<gene>
    <name evidence="2" type="ORF">LNQ34_06205</name>
</gene>
<keyword evidence="1" id="KW-0472">Membrane</keyword>
<organism evidence="2 3">
    <name type="scientific">Flavobacterium lipolyticum</name>
    <dbReference type="NCBI Taxonomy" id="2893754"/>
    <lineage>
        <taxon>Bacteria</taxon>
        <taxon>Pseudomonadati</taxon>
        <taxon>Bacteroidota</taxon>
        <taxon>Flavobacteriia</taxon>
        <taxon>Flavobacteriales</taxon>
        <taxon>Flavobacteriaceae</taxon>
        <taxon>Flavobacterium</taxon>
    </lineage>
</organism>
<proteinExistence type="predicted"/>
<sequence>MTIGVQTAIELGVPILVLLLFTVKKIFDPYQSLSTKTFNPKYYFLLITFALCILTNPFRAIESQITIIMVSLYFIILNKEKIKYAYKIDRNILLFIILIIISTTVKKQYYLVRWKELSEKTKHTTHPTVFYRDKPITYTTALLTCKKKRLYQNTKS</sequence>
<reference evidence="2" key="1">
    <citation type="submission" date="2021-11" db="EMBL/GenBank/DDBJ databases">
        <title>Description of novel Flavobacterium species.</title>
        <authorList>
            <person name="Saticioglu I.B."/>
            <person name="Ay H."/>
            <person name="Altun S."/>
            <person name="Duman M."/>
        </authorList>
    </citation>
    <scope>NUCLEOTIDE SEQUENCE</scope>
    <source>
        <strain evidence="2">F-126</strain>
    </source>
</reference>
<keyword evidence="3" id="KW-1185">Reference proteome</keyword>
<comment type="caution">
    <text evidence="2">The sequence shown here is derived from an EMBL/GenBank/DDBJ whole genome shotgun (WGS) entry which is preliminary data.</text>
</comment>
<evidence type="ECO:0000256" key="1">
    <source>
        <dbReference type="SAM" id="Phobius"/>
    </source>
</evidence>
<dbReference type="Proteomes" id="UP001430700">
    <property type="component" value="Unassembled WGS sequence"/>
</dbReference>
<dbReference type="RefSeq" id="WP_229998973.1">
    <property type="nucleotide sequence ID" value="NZ_JAJJMN010000001.1"/>
</dbReference>
<dbReference type="EMBL" id="JAJJMN010000001">
    <property type="protein sequence ID" value="MCC9017356.1"/>
    <property type="molecule type" value="Genomic_DNA"/>
</dbReference>
<feature type="transmembrane region" description="Helical" evidence="1">
    <location>
        <begin position="6"/>
        <end position="23"/>
    </location>
</feature>
<evidence type="ECO:0000313" key="3">
    <source>
        <dbReference type="Proteomes" id="UP001430700"/>
    </source>
</evidence>
<evidence type="ECO:0000313" key="2">
    <source>
        <dbReference type="EMBL" id="MCC9017356.1"/>
    </source>
</evidence>
<name>A0ABS8LXR9_9FLAO</name>
<keyword evidence="1" id="KW-0812">Transmembrane</keyword>
<feature type="transmembrane region" description="Helical" evidence="1">
    <location>
        <begin position="88"/>
        <end position="105"/>
    </location>
</feature>
<accession>A0ABS8LXR9</accession>
<keyword evidence="1" id="KW-1133">Transmembrane helix</keyword>
<feature type="transmembrane region" description="Helical" evidence="1">
    <location>
        <begin position="43"/>
        <end position="76"/>
    </location>
</feature>
<protein>
    <submittedName>
        <fullName evidence="2">Uncharacterized protein</fullName>
    </submittedName>
</protein>